<proteinExistence type="predicted"/>
<evidence type="ECO:0000313" key="2">
    <source>
        <dbReference type="Proteomes" id="UP001500837"/>
    </source>
</evidence>
<dbReference type="Proteomes" id="UP001500837">
    <property type="component" value="Unassembled WGS sequence"/>
</dbReference>
<evidence type="ECO:0000313" key="1">
    <source>
        <dbReference type="EMBL" id="GAA0308594.1"/>
    </source>
</evidence>
<comment type="caution">
    <text evidence="1">The sequence shown here is derived from an EMBL/GenBank/DDBJ whole genome shotgun (WGS) entry which is preliminary data.</text>
</comment>
<dbReference type="AlphaFoldDB" id="A0AAV3SAJ5"/>
<protein>
    <submittedName>
        <fullName evidence="1">Uncharacterized protein</fullName>
    </submittedName>
</protein>
<accession>A0AAV3SAJ5</accession>
<gene>
    <name evidence="1" type="ORF">GCM10009066_22730</name>
</gene>
<reference evidence="1 2" key="1">
    <citation type="journal article" date="2019" name="Int. J. Syst. Evol. Microbiol.">
        <title>The Global Catalogue of Microorganisms (GCM) 10K type strain sequencing project: providing services to taxonomists for standard genome sequencing and annotation.</title>
        <authorList>
            <consortium name="The Broad Institute Genomics Platform"/>
            <consortium name="The Broad Institute Genome Sequencing Center for Infectious Disease"/>
            <person name="Wu L."/>
            <person name="Ma J."/>
        </authorList>
    </citation>
    <scope>NUCLEOTIDE SEQUENCE [LARGE SCALE GENOMIC DNA]</scope>
    <source>
        <strain evidence="1 2">JCM 16330</strain>
    </source>
</reference>
<name>A0AAV3SAJ5_9EURY</name>
<keyword evidence="2" id="KW-1185">Reference proteome</keyword>
<dbReference type="EMBL" id="BAAABL010000068">
    <property type="protein sequence ID" value="GAA0308594.1"/>
    <property type="molecule type" value="Genomic_DNA"/>
</dbReference>
<dbReference type="RefSeq" id="WP_211312234.1">
    <property type="nucleotide sequence ID" value="NZ_BAAABL010000068.1"/>
</dbReference>
<organism evidence="1 2">
    <name type="scientific">Halarchaeum salinum</name>
    <dbReference type="NCBI Taxonomy" id="489912"/>
    <lineage>
        <taxon>Archaea</taxon>
        <taxon>Methanobacteriati</taxon>
        <taxon>Methanobacteriota</taxon>
        <taxon>Stenosarchaea group</taxon>
        <taxon>Halobacteria</taxon>
        <taxon>Halobacteriales</taxon>
        <taxon>Halobacteriaceae</taxon>
    </lineage>
</organism>
<sequence length="270" mass="29163">MLTESALARTFSPPAYTDPYECVEEYRRVMEWASHHPESGSSAAASALDLPRGRIRPWLNGGKPDAVHAIETARELGWFDATLTNERGHAFALLSAGVLSGGSISAESYEVRFAVDDDSVTDTLECALDMLDCGSTFVNVDAAHRATELTPHEHTVLLGRALVALGLPHGSKPNSDLSLPEWLTDAPLSVRAAWAELYLLNRATGRSDQDLVQVQETGRSAAYRRELASFFESLGGGSVTLAGENAVTLSAETARVLGFSRDGPYRRDDD</sequence>